<dbReference type="InterPro" id="IPR002872">
    <property type="entry name" value="Proline_DH_dom"/>
</dbReference>
<comment type="catalytic activity">
    <reaction evidence="5">
        <text>L-glutamate 5-semialdehyde + NAD(+) + H2O = L-glutamate + NADH + 2 H(+)</text>
        <dbReference type="Rhea" id="RHEA:30235"/>
        <dbReference type="ChEBI" id="CHEBI:15377"/>
        <dbReference type="ChEBI" id="CHEBI:15378"/>
        <dbReference type="ChEBI" id="CHEBI:29985"/>
        <dbReference type="ChEBI" id="CHEBI:57540"/>
        <dbReference type="ChEBI" id="CHEBI:57945"/>
        <dbReference type="ChEBI" id="CHEBI:58066"/>
        <dbReference type="EC" id="1.2.1.88"/>
    </reaction>
</comment>
<comment type="caution">
    <text evidence="10">The sequence shown here is derived from an EMBL/GenBank/DDBJ whole genome shotgun (WGS) entry which is preliminary data.</text>
</comment>
<evidence type="ECO:0000256" key="2">
    <source>
        <dbReference type="ARBA" id="ARBA00012884"/>
    </source>
</evidence>
<dbReference type="GO" id="GO:0004657">
    <property type="term" value="F:proline dehydrogenase activity"/>
    <property type="evidence" value="ECO:0007669"/>
    <property type="project" value="InterPro"/>
</dbReference>
<dbReference type="CDD" id="cd07125">
    <property type="entry name" value="ALDH_PutA-P5CDH"/>
    <property type="match status" value="1"/>
</dbReference>
<protein>
    <recommendedName>
        <fullName evidence="2">L-glutamate gamma-semialdehyde dehydrogenase</fullName>
        <ecNumber evidence="2">1.2.1.88</ecNumber>
    </recommendedName>
</protein>
<feature type="domain" description="Proline dehydrogenase" evidence="8">
    <location>
        <begin position="160"/>
        <end position="453"/>
    </location>
</feature>
<evidence type="ECO:0000256" key="6">
    <source>
        <dbReference type="PIRSR" id="PIRSR000197-1"/>
    </source>
</evidence>
<dbReference type="Gene3D" id="3.20.20.220">
    <property type="match status" value="1"/>
</dbReference>
<dbReference type="InterPro" id="IPR016161">
    <property type="entry name" value="Ald_DH/histidinol_DH"/>
</dbReference>
<dbReference type="AlphaFoldDB" id="A0A2W5FLY5"/>
<keyword evidence="3" id="KW-0560">Oxidoreductase</keyword>
<dbReference type="GO" id="GO:0009898">
    <property type="term" value="C:cytoplasmic side of plasma membrane"/>
    <property type="evidence" value="ECO:0007669"/>
    <property type="project" value="TreeGrafter"/>
</dbReference>
<dbReference type="InterPro" id="IPR025703">
    <property type="entry name" value="Bifunct_PutA"/>
</dbReference>
<organism evidence="10 11">
    <name type="scientific">Micavibrio aeruginosavorus</name>
    <dbReference type="NCBI Taxonomy" id="349221"/>
    <lineage>
        <taxon>Bacteria</taxon>
        <taxon>Pseudomonadati</taxon>
        <taxon>Bdellovibrionota</taxon>
        <taxon>Bdellovibrionia</taxon>
        <taxon>Bdellovibrionales</taxon>
        <taxon>Pseudobdellovibrionaceae</taxon>
        <taxon>Micavibrio</taxon>
    </lineage>
</organism>
<dbReference type="InterPro" id="IPR024082">
    <property type="entry name" value="PRODH_PutA_dom_II"/>
</dbReference>
<dbReference type="InterPro" id="IPR029041">
    <property type="entry name" value="FAD-linked_oxidoreductase-like"/>
</dbReference>
<dbReference type="Gene3D" id="1.20.5.460">
    <property type="entry name" value="Single helix bin"/>
    <property type="match status" value="1"/>
</dbReference>
<accession>A0A2W5FLY5</accession>
<dbReference type="Pfam" id="PF00171">
    <property type="entry name" value="Aldedh"/>
    <property type="match status" value="1"/>
</dbReference>
<dbReference type="InterPro" id="IPR015590">
    <property type="entry name" value="Aldehyde_DH_dom"/>
</dbReference>
<reference evidence="10 11" key="1">
    <citation type="submission" date="2017-08" db="EMBL/GenBank/DDBJ databases">
        <title>Infants hospitalized years apart are colonized by the same room-sourced microbial strains.</title>
        <authorList>
            <person name="Brooks B."/>
            <person name="Olm M.R."/>
            <person name="Firek B.A."/>
            <person name="Baker R."/>
            <person name="Thomas B.C."/>
            <person name="Morowitz M.J."/>
            <person name="Banfield J.F."/>
        </authorList>
    </citation>
    <scope>NUCLEOTIDE SEQUENCE [LARGE SCALE GENOMIC DNA]</scope>
    <source>
        <strain evidence="10">S2_006_000_R2_64</strain>
    </source>
</reference>
<dbReference type="InterPro" id="IPR016162">
    <property type="entry name" value="Ald_DH_N"/>
</dbReference>
<gene>
    <name evidence="10" type="ORF">DI586_05030</name>
</gene>
<dbReference type="SUPFAM" id="SSF81935">
    <property type="entry name" value="N-terminal domain of bifunctional PutA protein"/>
    <property type="match status" value="1"/>
</dbReference>
<dbReference type="EC" id="1.2.1.88" evidence="2"/>
<dbReference type="Proteomes" id="UP000249739">
    <property type="component" value="Unassembled WGS sequence"/>
</dbReference>
<evidence type="ECO:0000256" key="4">
    <source>
        <dbReference type="ARBA" id="ARBA00023027"/>
    </source>
</evidence>
<dbReference type="Gene3D" id="3.40.605.10">
    <property type="entry name" value="Aldehyde Dehydrogenase, Chain A, domain 1"/>
    <property type="match status" value="1"/>
</dbReference>
<evidence type="ECO:0000313" key="11">
    <source>
        <dbReference type="Proteomes" id="UP000249739"/>
    </source>
</evidence>
<dbReference type="InterPro" id="IPR050485">
    <property type="entry name" value="Proline_metab_enzyme"/>
</dbReference>
<feature type="domain" description="Proline dehydrogenase PutA" evidence="9">
    <location>
        <begin position="55"/>
        <end position="151"/>
    </location>
</feature>
<comment type="pathway">
    <text evidence="1">Amino-acid degradation; L-proline degradation into L-glutamate; L-glutamate from L-proline: step 2/2.</text>
</comment>
<dbReference type="PROSITE" id="PS00070">
    <property type="entry name" value="ALDEHYDE_DEHYDR_CYS"/>
    <property type="match status" value="1"/>
</dbReference>
<evidence type="ECO:0000259" key="8">
    <source>
        <dbReference type="Pfam" id="PF01619"/>
    </source>
</evidence>
<dbReference type="Pfam" id="PF01619">
    <property type="entry name" value="Pro_dh"/>
    <property type="match status" value="1"/>
</dbReference>
<dbReference type="SUPFAM" id="SSF51730">
    <property type="entry name" value="FAD-linked oxidoreductase"/>
    <property type="match status" value="1"/>
</dbReference>
<dbReference type="GO" id="GO:0010133">
    <property type="term" value="P:L-proline catabolic process to L-glutamate"/>
    <property type="evidence" value="ECO:0007669"/>
    <property type="project" value="UniProtKB-UniPathway"/>
</dbReference>
<dbReference type="PANTHER" id="PTHR42862">
    <property type="entry name" value="DELTA-1-PYRROLINE-5-CARBOXYLATE DEHYDROGENASE 1, ISOFORM A-RELATED"/>
    <property type="match status" value="1"/>
</dbReference>
<dbReference type="UniPathway" id="UPA00261">
    <property type="reaction ID" value="UER00373"/>
</dbReference>
<dbReference type="Gene3D" id="3.40.309.10">
    <property type="entry name" value="Aldehyde Dehydrogenase, Chain A, domain 2"/>
    <property type="match status" value="1"/>
</dbReference>
<proteinExistence type="predicted"/>
<dbReference type="InterPro" id="IPR005933">
    <property type="entry name" value="PutA_C"/>
</dbReference>
<dbReference type="Pfam" id="PF14850">
    <property type="entry name" value="Pro_dh-DNA_bdg"/>
    <property type="match status" value="1"/>
</dbReference>
<evidence type="ECO:0000259" key="9">
    <source>
        <dbReference type="Pfam" id="PF14850"/>
    </source>
</evidence>
<keyword evidence="4" id="KW-0520">NAD</keyword>
<dbReference type="PANTHER" id="PTHR42862:SF1">
    <property type="entry name" value="DELTA-1-PYRROLINE-5-CARBOXYLATE DEHYDROGENASE 2, ISOFORM A-RELATED"/>
    <property type="match status" value="1"/>
</dbReference>
<evidence type="ECO:0000256" key="3">
    <source>
        <dbReference type="ARBA" id="ARBA00023002"/>
    </source>
</evidence>
<dbReference type="InterPro" id="IPR016163">
    <property type="entry name" value="Ald_DH_C"/>
</dbReference>
<dbReference type="GO" id="GO:0003842">
    <property type="term" value="F:L-glutamate gamma-semialdehyde dehydrogenase activity"/>
    <property type="evidence" value="ECO:0007669"/>
    <property type="project" value="UniProtKB-EC"/>
</dbReference>
<dbReference type="EMBL" id="QFOT01000041">
    <property type="protein sequence ID" value="PZP56023.1"/>
    <property type="molecule type" value="Genomic_DNA"/>
</dbReference>
<evidence type="ECO:0000256" key="1">
    <source>
        <dbReference type="ARBA" id="ARBA00004786"/>
    </source>
</evidence>
<feature type="domain" description="Aldehyde dehydrogenase" evidence="7">
    <location>
        <begin position="544"/>
        <end position="991"/>
    </location>
</feature>
<feature type="active site" evidence="6">
    <location>
        <position position="766"/>
    </location>
</feature>
<dbReference type="NCBIfam" id="TIGR01238">
    <property type="entry name" value="D1pyr5carbox3"/>
    <property type="match status" value="1"/>
</dbReference>
<name>A0A2W5FLY5_9BACT</name>
<dbReference type="SUPFAM" id="SSF53720">
    <property type="entry name" value="ALDH-like"/>
    <property type="match status" value="1"/>
</dbReference>
<evidence type="ECO:0000259" key="7">
    <source>
        <dbReference type="Pfam" id="PF00171"/>
    </source>
</evidence>
<evidence type="ECO:0000256" key="5">
    <source>
        <dbReference type="ARBA" id="ARBA00048142"/>
    </source>
</evidence>
<evidence type="ECO:0000313" key="10">
    <source>
        <dbReference type="EMBL" id="PZP56023.1"/>
    </source>
</evidence>
<feature type="active site" evidence="6">
    <location>
        <position position="800"/>
    </location>
</feature>
<dbReference type="InterPro" id="IPR024089">
    <property type="entry name" value="PRODH_PutA_dom_I/II"/>
</dbReference>
<dbReference type="GO" id="GO:0003700">
    <property type="term" value="F:DNA-binding transcription factor activity"/>
    <property type="evidence" value="ECO:0007669"/>
    <property type="project" value="InterPro"/>
</dbReference>
<dbReference type="PIRSF" id="PIRSF000197">
    <property type="entry name" value="Bifunct_PutA"/>
    <property type="match status" value="1"/>
</dbReference>
<dbReference type="InterPro" id="IPR016160">
    <property type="entry name" value="Ald_DH_CS_CYS"/>
</dbReference>
<dbReference type="FunFam" id="3.40.309.10:FF:000005">
    <property type="entry name" value="1-pyrroline-5-carboxylate dehydrogenase 1"/>
    <property type="match status" value="1"/>
</dbReference>
<sequence length="1011" mass="111318">MNFSFASDHLKDETKVVNQLLESLSWDGARAKRVENFSSLLINKIKSRKSGVSEIEHFLEHFPLQSEGGLALMTLAEALLRIPDSDTKDALIEEKLTSADWSQSGGDMFLKAAGVGLSLAQKTLGSFLGSIGKPVIRKSLEEAVRRIGHQFVIGETIAQAIKNAHEAENKKYRLSYDMLGEGARTRIDAERYFKSYENAAHIIGKSSSGDPHSRSGMSVKLSALHPRYVWTQGETCVPEIAAKLKALCLIAKSYDMGLTVDAEEADRLELSLKIIEQVSGDPELKDWSGFGLAIQAYDKRCFRLIDDLYEMTKTHGRKLQIRLVKGAYWDSEIKKSHIAGLPDYPLFTRKANTDLSYLACAQKLLSYRDHIYPMFATHNAQSVAGVLELAGDRRSDFEFQRLYGMGESLHDLVLADTGVRVCIYAPVGSHEELLPYLVRRMLENGANTSFIHQLREAKANDELAHDFIAGLRAREVHSHAKIPVPRYIYADRINSSGADFSAEKIRSGFQAAFPKSAPVSSIIAGENQRAQVPVHIPYPSSIPENSGEVWEISPHQIESVFISARKGFQEWSRTSSKKRAEVLRRIADLLERSREELIYLLRSEGGRTLLDALSEIREATDFCRYYAAQGEPLFNEAGEEMEGPTGESNRLYMAARGIFICISPWNFPAAIFTGQIVAALMAGNSVIAKPAEQTPKIAYRIIRLMHEAGIPKDALNLVLGDGKIGSVLVGHKDVAGVVFTGSTEVAKSINRSLANKEGAIVPLIAETGGQNAMIVESSALIEQVIDDVLISAFGSAGQRCSALRVVYVQDDIYESFCSILKGAMVELKVGDSRDISNDIGPVIDSEALRNLHAHQEYLKTFARLIGAARQPENLNGYYFAPHAYEIDTLSQLRGEVFGPILHVIRFKSKSRDKVIEEINSTGYGLTFGLHSRLSNRFAETASRVDAGNIYINRSMTGAVVGVQPFGGMGLSGTGPKAGGPYYLHRFATERTISINTTATGGNLELISLEDN</sequence>
<dbReference type="NCBIfam" id="NF008869">
    <property type="entry name" value="PRK11904.1"/>
    <property type="match status" value="1"/>
</dbReference>